<feature type="region of interest" description="Disordered" evidence="1">
    <location>
        <begin position="27"/>
        <end position="71"/>
    </location>
</feature>
<gene>
    <name evidence="2" type="ORF">MRATA1EN1_LOCUS13781</name>
</gene>
<proteinExistence type="predicted"/>
<reference evidence="2" key="1">
    <citation type="submission" date="2023-04" db="EMBL/GenBank/DDBJ databases">
        <authorList>
            <consortium name="ELIXIR-Norway"/>
        </authorList>
    </citation>
    <scope>NUCLEOTIDE SEQUENCE [LARGE SCALE GENOMIC DNA]</scope>
</reference>
<dbReference type="Proteomes" id="UP001176941">
    <property type="component" value="Chromosome 23"/>
</dbReference>
<evidence type="ECO:0000313" key="2">
    <source>
        <dbReference type="EMBL" id="CAI9164819.1"/>
    </source>
</evidence>
<feature type="region of interest" description="Disordered" evidence="1">
    <location>
        <begin position="84"/>
        <end position="161"/>
    </location>
</feature>
<sequence>MQVRAEGPEDLARLLPRDPAARLYVTTVAPVTSDSSATSPGAAGRERPECRREAQQRRARGALRSAAREDWKRRCTRATVDLNTDGEHHWLKGGGSRGGQPLSRHCPEHAWEQGKAVQRSELPDVCCEDTKETGPSCRPPTRAPGQHPPAGQARNGGNTRG</sequence>
<accession>A0ABN8YYN1</accession>
<protein>
    <submittedName>
        <fullName evidence="2">Uncharacterized protein</fullName>
    </submittedName>
</protein>
<organism evidence="2 3">
    <name type="scientific">Rangifer tarandus platyrhynchus</name>
    <name type="common">Svalbard reindeer</name>
    <dbReference type="NCBI Taxonomy" id="3082113"/>
    <lineage>
        <taxon>Eukaryota</taxon>
        <taxon>Metazoa</taxon>
        <taxon>Chordata</taxon>
        <taxon>Craniata</taxon>
        <taxon>Vertebrata</taxon>
        <taxon>Euteleostomi</taxon>
        <taxon>Mammalia</taxon>
        <taxon>Eutheria</taxon>
        <taxon>Laurasiatheria</taxon>
        <taxon>Artiodactyla</taxon>
        <taxon>Ruminantia</taxon>
        <taxon>Pecora</taxon>
        <taxon>Cervidae</taxon>
        <taxon>Odocoileinae</taxon>
        <taxon>Rangifer</taxon>
    </lineage>
</organism>
<feature type="compositionally biased region" description="Basic and acidic residues" evidence="1">
    <location>
        <begin position="44"/>
        <end position="56"/>
    </location>
</feature>
<name>A0ABN8YYN1_RANTA</name>
<keyword evidence="3" id="KW-1185">Reference proteome</keyword>
<dbReference type="EMBL" id="OX459959">
    <property type="protein sequence ID" value="CAI9164819.1"/>
    <property type="molecule type" value="Genomic_DNA"/>
</dbReference>
<evidence type="ECO:0000313" key="3">
    <source>
        <dbReference type="Proteomes" id="UP001176941"/>
    </source>
</evidence>
<feature type="compositionally biased region" description="Polar residues" evidence="1">
    <location>
        <begin position="29"/>
        <end position="39"/>
    </location>
</feature>
<evidence type="ECO:0000256" key="1">
    <source>
        <dbReference type="SAM" id="MobiDB-lite"/>
    </source>
</evidence>